<sequence length="823" mass="90647">MKSLAHCALALGSVFALVSTSSFAQQKNMMLEEVIVTAQKKAESLQDTPIAMDAFNEEALAREGIGSIGDLANNVPSLNIQPFPINTTTLRIYIRGIGLVDAQITQDPPVGVYIDGAYIARSSSLATEIADLSRIEVLRGPQGTLYGRNSTGGAVNLVTRRPDPDALLLKQSLTYGDRNLFTSKSMLNLPLWQGSALKLSYLEKSVDGYIENTGLGGDFGDSATTGYRVDFGWDIGDTIRLDYAYDKADVANTNMAYSAVLPSEDIPNPGANSGIAITNLINSGARQFYDFNVSGRRPDKMHSPVDLVEADNIIDGHQLSLNWDYSEHLAIKYIYAQRSLFDSTPTNLGTGARTDGYRLDNNALLGFPVAPLAGGTAPCTPVCIGRSVFYDGFQPDITQEQSSHELQFSGGLLDDRLSYIAGLYYFEETAHQGADEVGHLLSAPLGSAQDGNNTGNRIEVMTQQNAYIENTAMAAFMQLAWRPQILENRLSFTLGFRHSQDNRKARQQRRQISFLVTPGDGDNTDRDDMDIATQLPEVFYDAYGDRDFDDQSYSLVAAFDLSDEINLYAKRNEAYKSGGFNTREPVNAGGAERFSQGFDPEKVTAYELGIKSRLFENRVQVNADVFVQIFEGQQLNFGIPNAVSDTTVANSDESTLQGFEFDTTWLAHEDLVLIFNYAYLAASIDPSANPLSGEIDDGFVFDSAPRHAYTAAMDWSIWQGNTGQRLAFNATYSFTDERNGGVRRDTSTFQIDRQAAFAVLNARLGLYDLTLFDGDVDIALWSKNLLDEEYSINNIHNLPEAGRSVMFGEPRSVGLDFIYTWQR</sequence>
<feature type="chain" id="PRO_5007275094" description="TonB-dependent receptor plug domain-containing protein" evidence="12">
    <location>
        <begin position="25"/>
        <end position="823"/>
    </location>
</feature>
<evidence type="ECO:0000256" key="4">
    <source>
        <dbReference type="ARBA" id="ARBA00022496"/>
    </source>
</evidence>
<name>A0A127M7A9_9GAMM</name>
<dbReference type="RefSeq" id="WP_008248742.1">
    <property type="nucleotide sequence ID" value="NZ_CP014544.1"/>
</dbReference>
<evidence type="ECO:0000256" key="5">
    <source>
        <dbReference type="ARBA" id="ARBA00022692"/>
    </source>
</evidence>
<protein>
    <recommendedName>
        <fullName evidence="13">TonB-dependent receptor plug domain-containing protein</fullName>
    </recommendedName>
</protein>
<dbReference type="AlphaFoldDB" id="A0A127M7A9"/>
<dbReference type="InterPro" id="IPR036942">
    <property type="entry name" value="Beta-barrel_TonB_sf"/>
</dbReference>
<comment type="subcellular location">
    <subcellularLocation>
        <location evidence="1 11">Cell outer membrane</location>
        <topology evidence="1 11">Multi-pass membrane protein</topology>
    </subcellularLocation>
</comment>
<keyword evidence="4" id="KW-0410">Iron transport</keyword>
<reference evidence="14 15" key="1">
    <citation type="submission" date="2015-12" db="EMBL/GenBank/DDBJ databases">
        <authorList>
            <person name="Shamseldin A."/>
            <person name="Moawad H."/>
            <person name="Abd El-Rahim W.M."/>
            <person name="Sadowsky M.J."/>
        </authorList>
    </citation>
    <scope>NUCLEOTIDE SEQUENCE [LARGE SCALE GENOMIC DNA]</scope>
    <source>
        <strain evidence="14 15">SM2</strain>
    </source>
</reference>
<keyword evidence="6" id="KW-0408">Iron</keyword>
<evidence type="ECO:0000256" key="10">
    <source>
        <dbReference type="ARBA" id="ARBA00023237"/>
    </source>
</evidence>
<evidence type="ECO:0000313" key="15">
    <source>
        <dbReference type="Proteomes" id="UP000074119"/>
    </source>
</evidence>
<keyword evidence="2 11" id="KW-0813">Transport</keyword>
<evidence type="ECO:0000256" key="6">
    <source>
        <dbReference type="ARBA" id="ARBA00023004"/>
    </source>
</evidence>
<keyword evidence="8" id="KW-0798">TonB box</keyword>
<dbReference type="Proteomes" id="UP000074119">
    <property type="component" value="Chromosome"/>
</dbReference>
<dbReference type="GO" id="GO:0006826">
    <property type="term" value="P:iron ion transport"/>
    <property type="evidence" value="ECO:0007669"/>
    <property type="project" value="UniProtKB-KW"/>
</dbReference>
<keyword evidence="12" id="KW-0732">Signal</keyword>
<evidence type="ECO:0000313" key="14">
    <source>
        <dbReference type="EMBL" id="AMO69134.1"/>
    </source>
</evidence>
<dbReference type="KEGG" id="zal:AZF00_12830"/>
<accession>A0A127M7A9</accession>
<dbReference type="Pfam" id="PF07715">
    <property type="entry name" value="Plug"/>
    <property type="match status" value="1"/>
</dbReference>
<keyword evidence="7" id="KW-0406">Ion transport</keyword>
<gene>
    <name evidence="14" type="ORF">AZF00_12830</name>
</gene>
<evidence type="ECO:0000256" key="11">
    <source>
        <dbReference type="PROSITE-ProRule" id="PRU01360"/>
    </source>
</evidence>
<keyword evidence="10 11" id="KW-0998">Cell outer membrane</keyword>
<organism evidence="14 15">
    <name type="scientific">Zhongshania aliphaticivorans</name>
    <dbReference type="NCBI Taxonomy" id="1470434"/>
    <lineage>
        <taxon>Bacteria</taxon>
        <taxon>Pseudomonadati</taxon>
        <taxon>Pseudomonadota</taxon>
        <taxon>Gammaproteobacteria</taxon>
        <taxon>Cellvibrionales</taxon>
        <taxon>Spongiibacteraceae</taxon>
        <taxon>Zhongshania</taxon>
    </lineage>
</organism>
<keyword evidence="9 11" id="KW-0472">Membrane</keyword>
<evidence type="ECO:0000256" key="8">
    <source>
        <dbReference type="ARBA" id="ARBA00023077"/>
    </source>
</evidence>
<dbReference type="InterPro" id="IPR039426">
    <property type="entry name" value="TonB-dep_rcpt-like"/>
</dbReference>
<dbReference type="InterPro" id="IPR012910">
    <property type="entry name" value="Plug_dom"/>
</dbReference>
<dbReference type="SUPFAM" id="SSF56935">
    <property type="entry name" value="Porins"/>
    <property type="match status" value="1"/>
</dbReference>
<keyword evidence="3 11" id="KW-1134">Transmembrane beta strand</keyword>
<evidence type="ECO:0000256" key="3">
    <source>
        <dbReference type="ARBA" id="ARBA00022452"/>
    </source>
</evidence>
<dbReference type="Gene3D" id="2.40.170.20">
    <property type="entry name" value="TonB-dependent receptor, beta-barrel domain"/>
    <property type="match status" value="2"/>
</dbReference>
<dbReference type="PANTHER" id="PTHR32552:SF81">
    <property type="entry name" value="TONB-DEPENDENT OUTER MEMBRANE RECEPTOR"/>
    <property type="match status" value="1"/>
</dbReference>
<evidence type="ECO:0000256" key="1">
    <source>
        <dbReference type="ARBA" id="ARBA00004571"/>
    </source>
</evidence>
<dbReference type="GO" id="GO:0009279">
    <property type="term" value="C:cell outer membrane"/>
    <property type="evidence" value="ECO:0007669"/>
    <property type="project" value="UniProtKB-SubCell"/>
</dbReference>
<dbReference type="PROSITE" id="PS52016">
    <property type="entry name" value="TONB_DEPENDENT_REC_3"/>
    <property type="match status" value="1"/>
</dbReference>
<feature type="domain" description="TonB-dependent receptor plug" evidence="13">
    <location>
        <begin position="45"/>
        <end position="154"/>
    </location>
</feature>
<keyword evidence="5 11" id="KW-0812">Transmembrane</keyword>
<evidence type="ECO:0000256" key="2">
    <source>
        <dbReference type="ARBA" id="ARBA00022448"/>
    </source>
</evidence>
<proteinExistence type="inferred from homology"/>
<evidence type="ECO:0000256" key="9">
    <source>
        <dbReference type="ARBA" id="ARBA00023136"/>
    </source>
</evidence>
<feature type="signal peptide" evidence="12">
    <location>
        <begin position="1"/>
        <end position="24"/>
    </location>
</feature>
<evidence type="ECO:0000256" key="7">
    <source>
        <dbReference type="ARBA" id="ARBA00023065"/>
    </source>
</evidence>
<evidence type="ECO:0000256" key="12">
    <source>
        <dbReference type="SAM" id="SignalP"/>
    </source>
</evidence>
<dbReference type="EMBL" id="CP014544">
    <property type="protein sequence ID" value="AMO69134.1"/>
    <property type="molecule type" value="Genomic_DNA"/>
</dbReference>
<evidence type="ECO:0000259" key="13">
    <source>
        <dbReference type="Pfam" id="PF07715"/>
    </source>
</evidence>
<comment type="similarity">
    <text evidence="11">Belongs to the TonB-dependent receptor family.</text>
</comment>
<dbReference type="STRING" id="1470434.AZF00_12830"/>
<dbReference type="PANTHER" id="PTHR32552">
    <property type="entry name" value="FERRICHROME IRON RECEPTOR-RELATED"/>
    <property type="match status" value="1"/>
</dbReference>